<reference evidence="2" key="2">
    <citation type="submission" date="2021-01" db="EMBL/GenBank/DDBJ databases">
        <title>Pan-genome distribution and transcriptional activeness of fungal secondary metabolism genes in Aspergillus section Fumigati.</title>
        <authorList>
            <person name="Takahashi H."/>
            <person name="Umemura M."/>
            <person name="Ninomiya A."/>
            <person name="Kusuya Y."/>
            <person name="Urayama S."/>
            <person name="Shimizu M."/>
            <person name="Watanabe A."/>
            <person name="Kamei K."/>
            <person name="Yaguchi T."/>
            <person name="Hagiwara D."/>
        </authorList>
    </citation>
    <scope>NUCLEOTIDE SEQUENCE</scope>
    <source>
        <strain evidence="2">IFM 46973</strain>
    </source>
</reference>
<sequence>MSLTSPKRSPQRGPVFPRRSRRLAGQTPEVDTWTAARARQRSVSMSRRQQSVNGMTEPSETFTNLVDAARARVESYVNGERPHEEYLRPCLKAFLEWLPPGGQTSVARDIVNAGNDDQKLWQVFQDLLACLLYPMMAESPIPSEPESPFNFSEPNLDVFAGTLIQPEVLDSDFRDECARRDDYRCCVTGLLDTTKWKQNGYLPDDEPHGDVECADIIPCSYTSWTGSEEEQNVYDIKIYGGVSSILTMLLQPNERKVSFQCSEGAENIPLPDPTFLDCHYRVAEIINAADLARPIWNKIRDWRDLKKYGDTSGCLRRDGSTDITDILNTALWPAVAE</sequence>
<dbReference type="AlphaFoldDB" id="A0A8E0QX61"/>
<comment type="caution">
    <text evidence="2">The sequence shown here is derived from an EMBL/GenBank/DDBJ whole genome shotgun (WGS) entry which is preliminary data.</text>
</comment>
<name>A0A8E0QX61_9EURO</name>
<gene>
    <name evidence="2" type="ORF">Aud_008427</name>
</gene>
<feature type="region of interest" description="Disordered" evidence="1">
    <location>
        <begin position="1"/>
        <end position="58"/>
    </location>
</feature>
<reference evidence="2" key="1">
    <citation type="journal article" date="2015" name="Genome Announc.">
        <title>Draft Genome Sequence of the Pathogenic Filamentous Fungus Aspergillus udagawae Strain IFM 46973T.</title>
        <authorList>
            <person name="Kusuya Y."/>
            <person name="Takahashi-Nakaguchi A."/>
            <person name="Takahashi H."/>
            <person name="Yaguchi T."/>
        </authorList>
    </citation>
    <scope>NUCLEOTIDE SEQUENCE</scope>
    <source>
        <strain evidence="2">IFM 46973</strain>
    </source>
</reference>
<protein>
    <submittedName>
        <fullName evidence="2">Uncharacterized protein</fullName>
    </submittedName>
</protein>
<dbReference type="GeneID" id="66995904"/>
<dbReference type="RefSeq" id="XP_043149238.1">
    <property type="nucleotide sequence ID" value="XM_043293303.1"/>
</dbReference>
<organism evidence="2 3">
    <name type="scientific">Aspergillus udagawae</name>
    <dbReference type="NCBI Taxonomy" id="91492"/>
    <lineage>
        <taxon>Eukaryota</taxon>
        <taxon>Fungi</taxon>
        <taxon>Dikarya</taxon>
        <taxon>Ascomycota</taxon>
        <taxon>Pezizomycotina</taxon>
        <taxon>Eurotiomycetes</taxon>
        <taxon>Eurotiomycetidae</taxon>
        <taxon>Eurotiales</taxon>
        <taxon>Aspergillaceae</taxon>
        <taxon>Aspergillus</taxon>
        <taxon>Aspergillus subgen. Fumigati</taxon>
    </lineage>
</organism>
<dbReference type="EMBL" id="BBXM02000006">
    <property type="protein sequence ID" value="GIC91972.1"/>
    <property type="molecule type" value="Genomic_DNA"/>
</dbReference>
<feature type="compositionally biased region" description="Low complexity" evidence="1">
    <location>
        <begin position="35"/>
        <end position="52"/>
    </location>
</feature>
<accession>A0A8E0QX61</accession>
<evidence type="ECO:0000256" key="1">
    <source>
        <dbReference type="SAM" id="MobiDB-lite"/>
    </source>
</evidence>
<proteinExistence type="predicted"/>
<evidence type="ECO:0000313" key="2">
    <source>
        <dbReference type="EMBL" id="GIC91972.1"/>
    </source>
</evidence>
<dbReference type="Proteomes" id="UP000036893">
    <property type="component" value="Unassembled WGS sequence"/>
</dbReference>
<evidence type="ECO:0000313" key="3">
    <source>
        <dbReference type="Proteomes" id="UP000036893"/>
    </source>
</evidence>